<dbReference type="EMBL" id="GGFL01009277">
    <property type="protein sequence ID" value="MBW73455.1"/>
    <property type="molecule type" value="Transcribed_RNA"/>
</dbReference>
<reference evidence="2" key="1">
    <citation type="submission" date="2018-01" db="EMBL/GenBank/DDBJ databases">
        <title>An insight into the sialome of Amazonian anophelines.</title>
        <authorList>
            <person name="Ribeiro J.M."/>
            <person name="Scarpassa V."/>
            <person name="Calvo E."/>
        </authorList>
    </citation>
    <scope>NUCLEOTIDE SEQUENCE</scope>
</reference>
<evidence type="ECO:0000256" key="1">
    <source>
        <dbReference type="SAM" id="Phobius"/>
    </source>
</evidence>
<feature type="transmembrane region" description="Helical" evidence="1">
    <location>
        <begin position="7"/>
        <end position="31"/>
    </location>
</feature>
<sequence length="103" mass="10878">MLLPAKLVVTGLVIPFSSALIALTPIGLVGFVRDNLASEPSPSFIQGQKTSATTAVAAAAAAAIPTYAHSGLRIFRLSYHVARAHMFVPLQRRASTVCSCREK</sequence>
<evidence type="ECO:0000313" key="2">
    <source>
        <dbReference type="EMBL" id="MBW73455.1"/>
    </source>
</evidence>
<dbReference type="AlphaFoldDB" id="A0A2M4D7A3"/>
<feature type="transmembrane region" description="Helical" evidence="1">
    <location>
        <begin position="51"/>
        <end position="68"/>
    </location>
</feature>
<accession>A0A2M4D7A3</accession>
<keyword evidence="1" id="KW-0812">Transmembrane</keyword>
<protein>
    <submittedName>
        <fullName evidence="2">Uncharacterized protein</fullName>
    </submittedName>
</protein>
<keyword evidence="1" id="KW-0472">Membrane</keyword>
<proteinExistence type="predicted"/>
<keyword evidence="1" id="KW-1133">Transmembrane helix</keyword>
<name>A0A2M4D7A3_ANODA</name>
<organism evidence="2">
    <name type="scientific">Anopheles darlingi</name>
    <name type="common">Mosquito</name>
    <dbReference type="NCBI Taxonomy" id="43151"/>
    <lineage>
        <taxon>Eukaryota</taxon>
        <taxon>Metazoa</taxon>
        <taxon>Ecdysozoa</taxon>
        <taxon>Arthropoda</taxon>
        <taxon>Hexapoda</taxon>
        <taxon>Insecta</taxon>
        <taxon>Pterygota</taxon>
        <taxon>Neoptera</taxon>
        <taxon>Endopterygota</taxon>
        <taxon>Diptera</taxon>
        <taxon>Nematocera</taxon>
        <taxon>Culicoidea</taxon>
        <taxon>Culicidae</taxon>
        <taxon>Anophelinae</taxon>
        <taxon>Anopheles</taxon>
    </lineage>
</organism>